<organism evidence="3 4">
    <name type="scientific">Dyella japonica</name>
    <dbReference type="NCBI Taxonomy" id="231455"/>
    <lineage>
        <taxon>Bacteria</taxon>
        <taxon>Pseudomonadati</taxon>
        <taxon>Pseudomonadota</taxon>
        <taxon>Gammaproteobacteria</taxon>
        <taxon>Lysobacterales</taxon>
        <taxon>Rhodanobacteraceae</taxon>
        <taxon>Dyella</taxon>
    </lineage>
</organism>
<dbReference type="RefSeq" id="WP_354013885.1">
    <property type="nucleotide sequence ID" value="NZ_JBEPMU010000003.1"/>
</dbReference>
<feature type="region of interest" description="Disordered" evidence="1">
    <location>
        <begin position="938"/>
        <end position="960"/>
    </location>
</feature>
<feature type="compositionally biased region" description="Low complexity" evidence="1">
    <location>
        <begin position="938"/>
        <end position="951"/>
    </location>
</feature>
<dbReference type="Proteomes" id="UP001549184">
    <property type="component" value="Unassembled WGS sequence"/>
</dbReference>
<proteinExistence type="predicted"/>
<evidence type="ECO:0000259" key="2">
    <source>
        <dbReference type="Pfam" id="PF06791"/>
    </source>
</evidence>
<sequence>MQDANARIQEMVQASLAQANAQQQSNAAIKSTADQVAAVSRSYAQQTTASAAATESIAAEATAFNAAVAAKVRAMQLLNAAFAGNLATAEGVAAAEAALDGAMGAGAITASEQAAYIERLAAAQAVEAESAEVATVATNAHTASMVVNGGVARELGVILGELARGNTARLEGSLVTLGNRTGLLAALFNPLTLVIAGVVAEFGVLAVAAEQVAAENDKTNKSIEATGNYAGQTTGSIDKMAASITASNGRISQSRAVLDQLVASGRVSSQALQSVGQAAVDMAALTGESAEKATAAVLQIFDGTSTSLLKANDQYHFLTTSIYDQITALEQEGDTQAAMDVAARAFHDAAVQRIQDMNAQLSGLARWWDNVKTAADNAWQRMKTGASLITGTADDQTQLYALQGRKEAAQNHEYSTVGRIRNMFFGSGLVDQADSSFEQWTPEDETKLQALQKKVQDATDAADQKSLTNSLSTGAVDAAADLDRLGQSLDRNKAKQAELNKLNADFLKLWKGADPGDSRLAGVQAVTDEDGNVSFSGGMYDQYVADINKRYDTKTPKPKSDKAAEDAQAQLIKLLNDEQGALDPVAKAWATYNDKVAQANALADKAKTANGANVEAIDAERDAVIAAAASARDAQLDAPAKKAREAFEKLLQSLKDANGIKFDGLRAQLQTLKDDLDKGVISASEYQQAVQGVLNTQLKPLPTYKGVGSSVGGSFGELDKINNAGNDLDKQYAAELAALVDLNQKKLLADQDFVTKENALYTDYYAKKQALQDASNEVLVTGIASTLEQSANTVEKSVGKNTEAYRIAFAASKAAAIAQASINLGKAISNAGADVPFPANIAAMATVGAQMIALISQITSVQAGFSEGGYTGRGGKYQVAGVVHRGEGVLSQENIAAMGGPAAFEAFRAGLDGYADGGYVGGNWLPVPLAQPEPRLSADAASAAASRNAASGGNPDGGTHIHVWSIEEAAEKLAESPTMQKAVVHIVGDNPRTIQGKWGR</sequence>
<name>A0ABV2JUG0_9GAMM</name>
<reference evidence="3 4" key="1">
    <citation type="submission" date="2024-06" db="EMBL/GenBank/DDBJ databases">
        <title>Sorghum-associated microbial communities from plants grown in Nebraska, USA.</title>
        <authorList>
            <person name="Schachtman D."/>
        </authorList>
    </citation>
    <scope>NUCLEOTIDE SEQUENCE [LARGE SCALE GENOMIC DNA]</scope>
    <source>
        <strain evidence="3 4">1073</strain>
    </source>
</reference>
<gene>
    <name evidence="3" type="ORF">ABIC75_002207</name>
</gene>
<dbReference type="EMBL" id="JBEPMU010000003">
    <property type="protein sequence ID" value="MET3652475.1"/>
    <property type="molecule type" value="Genomic_DNA"/>
</dbReference>
<evidence type="ECO:0000256" key="1">
    <source>
        <dbReference type="SAM" id="MobiDB-lite"/>
    </source>
</evidence>
<dbReference type="InterPro" id="IPR009628">
    <property type="entry name" value="Phage_tape_measure_N"/>
</dbReference>
<comment type="caution">
    <text evidence="3">The sequence shown here is derived from an EMBL/GenBank/DDBJ whole genome shotgun (WGS) entry which is preliminary data.</text>
</comment>
<evidence type="ECO:0000313" key="3">
    <source>
        <dbReference type="EMBL" id="MET3652475.1"/>
    </source>
</evidence>
<protein>
    <submittedName>
        <fullName evidence="3">Phage-related minor tail protein</fullName>
    </submittedName>
</protein>
<accession>A0ABV2JUG0</accession>
<dbReference type="Pfam" id="PF06791">
    <property type="entry name" value="TMP_2"/>
    <property type="match status" value="1"/>
</dbReference>
<feature type="domain" description="Bacteriophage tail tape measure N-terminal" evidence="2">
    <location>
        <begin position="170"/>
        <end position="326"/>
    </location>
</feature>
<evidence type="ECO:0000313" key="4">
    <source>
        <dbReference type="Proteomes" id="UP001549184"/>
    </source>
</evidence>
<keyword evidence="4" id="KW-1185">Reference proteome</keyword>